<dbReference type="EMBL" id="FLQY01000110">
    <property type="protein sequence ID" value="SBT06807.1"/>
    <property type="molecule type" value="Genomic_DNA"/>
</dbReference>
<evidence type="ECO:0008006" key="4">
    <source>
        <dbReference type="Google" id="ProtNLM"/>
    </source>
</evidence>
<keyword evidence="3" id="KW-1185">Reference proteome</keyword>
<proteinExistence type="predicted"/>
<feature type="chain" id="PRO_5008381692" description="Lipoprotein" evidence="1">
    <location>
        <begin position="24"/>
        <end position="237"/>
    </location>
</feature>
<sequence>MVKRLVTLLVVPMAILVTSCATRFDADGRKENRFDPRYLAKSDIDRVVDTDRTEVMAGMRHIAVKLYKRNPKEWKKSGQPNAAAALDRLFAGSLNFPELEGRREGAAALYAFSANYQGDRVLAVMAGLLGMVYAAFEHKDDFYMLDSLNEQKLYNCARNIEIAIWKMSSTRNASGELLLLSNELDPDNPNLSFEREFGRVIGLLDFLSKVVADKNGRMITRITQSIATSVFLPVGGL</sequence>
<protein>
    <recommendedName>
        <fullName evidence="4">Lipoprotein</fullName>
    </recommendedName>
</protein>
<reference evidence="2 3" key="1">
    <citation type="submission" date="2016-06" db="EMBL/GenBank/DDBJ databases">
        <authorList>
            <person name="Kjaerup R.B."/>
            <person name="Dalgaard T.S."/>
            <person name="Juul-Madsen H.R."/>
        </authorList>
    </citation>
    <scope>NUCLEOTIDE SEQUENCE [LARGE SCALE GENOMIC DNA]</scope>
    <source>
        <strain evidence="2">2</strain>
    </source>
</reference>
<evidence type="ECO:0000256" key="1">
    <source>
        <dbReference type="SAM" id="SignalP"/>
    </source>
</evidence>
<dbReference type="PROSITE" id="PS51257">
    <property type="entry name" value="PROKAR_LIPOPROTEIN"/>
    <property type="match status" value="1"/>
</dbReference>
<accession>A0A1A8XQS8</accession>
<keyword evidence="1" id="KW-0732">Signal</keyword>
<feature type="signal peptide" evidence="1">
    <location>
        <begin position="1"/>
        <end position="23"/>
    </location>
</feature>
<organism evidence="2 3">
    <name type="scientific">Candidatus Propionivibrio aalborgensis</name>
    <dbReference type="NCBI Taxonomy" id="1860101"/>
    <lineage>
        <taxon>Bacteria</taxon>
        <taxon>Pseudomonadati</taxon>
        <taxon>Pseudomonadota</taxon>
        <taxon>Betaproteobacteria</taxon>
        <taxon>Rhodocyclales</taxon>
        <taxon>Rhodocyclaceae</taxon>
        <taxon>Propionivibrio</taxon>
    </lineage>
</organism>
<evidence type="ECO:0000313" key="2">
    <source>
        <dbReference type="EMBL" id="SBT06807.1"/>
    </source>
</evidence>
<gene>
    <name evidence="2" type="ORF">PROAA_1980002</name>
</gene>
<dbReference type="Proteomes" id="UP000199600">
    <property type="component" value="Unassembled WGS sequence"/>
</dbReference>
<name>A0A1A8XQS8_9RHOO</name>
<dbReference type="AlphaFoldDB" id="A0A1A8XQS8"/>
<evidence type="ECO:0000313" key="3">
    <source>
        <dbReference type="Proteomes" id="UP000199600"/>
    </source>
</evidence>